<dbReference type="AlphaFoldDB" id="A0A0B6ZD32"/>
<name>A0A0B6ZD32_9EUPU</name>
<dbReference type="EMBL" id="HACG01019599">
    <property type="protein sequence ID" value="CEK66464.1"/>
    <property type="molecule type" value="Transcribed_RNA"/>
</dbReference>
<organism evidence="1">
    <name type="scientific">Arion vulgaris</name>
    <dbReference type="NCBI Taxonomy" id="1028688"/>
    <lineage>
        <taxon>Eukaryota</taxon>
        <taxon>Metazoa</taxon>
        <taxon>Spiralia</taxon>
        <taxon>Lophotrochozoa</taxon>
        <taxon>Mollusca</taxon>
        <taxon>Gastropoda</taxon>
        <taxon>Heterobranchia</taxon>
        <taxon>Euthyneura</taxon>
        <taxon>Panpulmonata</taxon>
        <taxon>Eupulmonata</taxon>
        <taxon>Stylommatophora</taxon>
        <taxon>Helicina</taxon>
        <taxon>Arionoidea</taxon>
        <taxon>Arionidae</taxon>
        <taxon>Arion</taxon>
    </lineage>
</organism>
<reference evidence="1" key="1">
    <citation type="submission" date="2014-12" db="EMBL/GenBank/DDBJ databases">
        <title>Insight into the proteome of Arion vulgaris.</title>
        <authorList>
            <person name="Aradska J."/>
            <person name="Bulat T."/>
            <person name="Smidak R."/>
            <person name="Sarate P."/>
            <person name="Gangsoo J."/>
            <person name="Sialana F."/>
            <person name="Bilban M."/>
            <person name="Lubec G."/>
        </authorList>
    </citation>
    <scope>NUCLEOTIDE SEQUENCE</scope>
    <source>
        <tissue evidence="1">Skin</tissue>
    </source>
</reference>
<proteinExistence type="predicted"/>
<gene>
    <name evidence="1" type="primary">ORF58901</name>
</gene>
<protein>
    <submittedName>
        <fullName evidence="1">Uncharacterized protein</fullName>
    </submittedName>
</protein>
<accession>A0A0B6ZD32</accession>
<sequence length="62" mass="7189">MSTLPSPFVSHLTNYKEKFPAAVNTDVKALLEKNTGEGEMSWYSRMVQRFELNEKHECIQQV</sequence>
<evidence type="ECO:0000313" key="1">
    <source>
        <dbReference type="EMBL" id="CEK66464.1"/>
    </source>
</evidence>